<dbReference type="EMBL" id="JACBXV010000335">
    <property type="protein sequence ID" value="NYS70465.1"/>
    <property type="molecule type" value="Genomic_DNA"/>
</dbReference>
<proteinExistence type="predicted"/>
<dbReference type="AlphaFoldDB" id="A0A853END6"/>
<reference evidence="1 2" key="1">
    <citation type="submission" date="2020-07" db="EMBL/GenBank/DDBJ databases">
        <title>MOT database genomes.</title>
        <authorList>
            <person name="Joseph S."/>
            <person name="Aduse-Opoku J."/>
            <person name="Hashim A."/>
            <person name="Wade W."/>
            <person name="Curtis M."/>
        </authorList>
    </citation>
    <scope>NUCLEOTIDE SEQUENCE [LARGE SCALE GENOMIC DNA]</scope>
    <source>
        <strain evidence="1 2">WMus004</strain>
    </source>
</reference>
<organism evidence="1 2">
    <name type="scientific">Actinomyces bowdenii</name>
    <dbReference type="NCBI Taxonomy" id="131109"/>
    <lineage>
        <taxon>Bacteria</taxon>
        <taxon>Bacillati</taxon>
        <taxon>Actinomycetota</taxon>
        <taxon>Actinomycetes</taxon>
        <taxon>Actinomycetales</taxon>
        <taxon>Actinomycetaceae</taxon>
        <taxon>Actinomyces</taxon>
    </lineage>
</organism>
<evidence type="ECO:0000313" key="1">
    <source>
        <dbReference type="EMBL" id="NYS70465.1"/>
    </source>
</evidence>
<comment type="caution">
    <text evidence="1">The sequence shown here is derived from an EMBL/GenBank/DDBJ whole genome shotgun (WGS) entry which is preliminary data.</text>
</comment>
<sequence>MEHLDQILALGQGHDLPEGAEVTSVSPATNFAEGFPGGWGYIITFTATDPAIRTYVTNNTIHDGRILEKYSTAPPDGLDLEDVDVSTISNPWSAGTNDDATLLLERPLGRGWLIIKGAPR</sequence>
<gene>
    <name evidence="1" type="ORF">HZZ05_13315</name>
</gene>
<protein>
    <submittedName>
        <fullName evidence="1">Uncharacterized protein</fullName>
    </submittedName>
</protein>
<name>A0A853END6_9ACTO</name>
<accession>A0A853END6</accession>
<dbReference type="Proteomes" id="UP000572528">
    <property type="component" value="Unassembled WGS sequence"/>
</dbReference>
<evidence type="ECO:0000313" key="2">
    <source>
        <dbReference type="Proteomes" id="UP000572528"/>
    </source>
</evidence>